<dbReference type="OrthoDB" id="411211at2759"/>
<protein>
    <submittedName>
        <fullName evidence="3">Uncharacterized protein</fullName>
    </submittedName>
</protein>
<comment type="caution">
    <text evidence="3">The sequence shown here is derived from an EMBL/GenBank/DDBJ whole genome shotgun (WGS) entry which is preliminary data.</text>
</comment>
<dbReference type="Pfam" id="PF03676">
    <property type="entry name" value="PHAF1"/>
    <property type="match status" value="1"/>
</dbReference>
<gene>
    <name evidence="3" type="ORF">Tdes44962_MAKER10532</name>
</gene>
<keyword evidence="4" id="KW-1185">Reference proteome</keyword>
<name>A0A9W7SZ03_9PEZI</name>
<dbReference type="InterPro" id="IPR005373">
    <property type="entry name" value="PHAF1"/>
</dbReference>
<dbReference type="Proteomes" id="UP001138500">
    <property type="component" value="Unassembled WGS sequence"/>
</dbReference>
<feature type="non-terminal residue" evidence="3">
    <location>
        <position position="318"/>
    </location>
</feature>
<evidence type="ECO:0000256" key="1">
    <source>
        <dbReference type="ARBA" id="ARBA00024339"/>
    </source>
</evidence>
<sequence>LGASIHDTLSLVKADKAQYPAIELHYSHPEPVTTPVVVTLPENGLRLHFDGPDQRLRLIEVVNFRNISLTYKGSHLVKPPGQASLPSGPQFKRVYSLLGPSFPGEYFPPRDRHPDGTYVLSWPGVAFNFPVQHAAYSRDKDHVSLLGSHVASPAKTMALFEGRSWPEARRDLFVKPPAGPRVSAGGTRVRDSLPADIELASIRSDGRIDLLGRSPDHVTIVLNQTTPQDLITELGPPDATHKREDPRAPAPEQHNRTNSISRPLSNGRAHPPSQPSSYSSTGTDTFDSDFDDRSTEEDPADRASRDKFWCYFSHGMDI</sequence>
<feature type="compositionally biased region" description="Acidic residues" evidence="2">
    <location>
        <begin position="286"/>
        <end position="299"/>
    </location>
</feature>
<dbReference type="PANTHER" id="PTHR13465">
    <property type="entry name" value="UPF0183 PROTEIN"/>
    <property type="match status" value="1"/>
</dbReference>
<dbReference type="AlphaFoldDB" id="A0A9W7SZ03"/>
<reference evidence="3 4" key="2">
    <citation type="journal article" date="2021" name="Curr. Genet.">
        <title>Genetic response to nitrogen starvation in the aggressive Eucalyptus foliar pathogen Teratosphaeria destructans.</title>
        <authorList>
            <person name="Havenga M."/>
            <person name="Wingfield B.D."/>
            <person name="Wingfield M.J."/>
            <person name="Dreyer L.L."/>
            <person name="Roets F."/>
            <person name="Aylward J."/>
        </authorList>
    </citation>
    <scope>NUCLEOTIDE SEQUENCE [LARGE SCALE GENOMIC DNA]</scope>
    <source>
        <strain evidence="3">CMW44962</strain>
    </source>
</reference>
<dbReference type="EMBL" id="RIBY02000395">
    <property type="protein sequence ID" value="KAH9843302.1"/>
    <property type="molecule type" value="Genomic_DNA"/>
</dbReference>
<dbReference type="InterPro" id="IPR039156">
    <property type="entry name" value="PHAF1/BROMI"/>
</dbReference>
<evidence type="ECO:0000256" key="2">
    <source>
        <dbReference type="SAM" id="MobiDB-lite"/>
    </source>
</evidence>
<organism evidence="3 4">
    <name type="scientific">Teratosphaeria destructans</name>
    <dbReference type="NCBI Taxonomy" id="418781"/>
    <lineage>
        <taxon>Eukaryota</taxon>
        <taxon>Fungi</taxon>
        <taxon>Dikarya</taxon>
        <taxon>Ascomycota</taxon>
        <taxon>Pezizomycotina</taxon>
        <taxon>Dothideomycetes</taxon>
        <taxon>Dothideomycetidae</taxon>
        <taxon>Mycosphaerellales</taxon>
        <taxon>Teratosphaeriaceae</taxon>
        <taxon>Teratosphaeria</taxon>
    </lineage>
</organism>
<feature type="non-terminal residue" evidence="3">
    <location>
        <position position="1"/>
    </location>
</feature>
<dbReference type="GO" id="GO:0005802">
    <property type="term" value="C:trans-Golgi network"/>
    <property type="evidence" value="ECO:0007669"/>
    <property type="project" value="TreeGrafter"/>
</dbReference>
<proteinExistence type="inferred from homology"/>
<accession>A0A9W7SZ03</accession>
<evidence type="ECO:0000313" key="4">
    <source>
        <dbReference type="Proteomes" id="UP001138500"/>
    </source>
</evidence>
<dbReference type="GO" id="GO:0043001">
    <property type="term" value="P:Golgi to plasma membrane protein transport"/>
    <property type="evidence" value="ECO:0007669"/>
    <property type="project" value="TreeGrafter"/>
</dbReference>
<reference evidence="3 4" key="1">
    <citation type="journal article" date="2018" name="IMA Fungus">
        <title>IMA Genome-F 10: Nine draft genome sequences of Claviceps purpurea s.lat., including C. arundinis, C. humidiphila, and C. cf. spartinae, pseudomolecules for the pitch canker pathogen Fusarium circinatum, draft genome of Davidsoniella eucalypti, Grosmannia galeiformis, Quambalaria eucalypti, and Teratosphaeria destructans.</title>
        <authorList>
            <person name="Wingfield B.D."/>
            <person name="Liu M."/>
            <person name="Nguyen H.D."/>
            <person name="Lane F.A."/>
            <person name="Morgan S.W."/>
            <person name="De Vos L."/>
            <person name="Wilken P.M."/>
            <person name="Duong T.A."/>
            <person name="Aylward J."/>
            <person name="Coetzee M.P."/>
            <person name="Dadej K."/>
            <person name="De Beer Z.W."/>
            <person name="Findlay W."/>
            <person name="Havenga M."/>
            <person name="Kolarik M."/>
            <person name="Menzies J.G."/>
            <person name="Naidoo K."/>
            <person name="Pochopski O."/>
            <person name="Shoukouhi P."/>
            <person name="Santana Q.C."/>
            <person name="Seifert K.A."/>
            <person name="Soal N."/>
            <person name="Steenkamp E.T."/>
            <person name="Tatham C.T."/>
            <person name="van der Nest M.A."/>
            <person name="Wingfield M.J."/>
        </authorList>
    </citation>
    <scope>NUCLEOTIDE SEQUENCE [LARGE SCALE GENOMIC DNA]</scope>
    <source>
        <strain evidence="3">CMW44962</strain>
    </source>
</reference>
<dbReference type="PANTHER" id="PTHR13465:SF2">
    <property type="entry name" value="PHAGOSOME ASSEMBLY FACTOR 1"/>
    <property type="match status" value="1"/>
</dbReference>
<feature type="compositionally biased region" description="Low complexity" evidence="2">
    <location>
        <begin position="276"/>
        <end position="285"/>
    </location>
</feature>
<comment type="similarity">
    <text evidence="1">Belongs to the PHAF1 family.</text>
</comment>
<evidence type="ECO:0000313" key="3">
    <source>
        <dbReference type="EMBL" id="KAH9843302.1"/>
    </source>
</evidence>
<feature type="region of interest" description="Disordered" evidence="2">
    <location>
        <begin position="221"/>
        <end position="305"/>
    </location>
</feature>